<dbReference type="InterPro" id="IPR016181">
    <property type="entry name" value="Acyl_CoA_acyltransferase"/>
</dbReference>
<keyword evidence="2" id="KW-0012">Acyltransferase</keyword>
<comment type="caution">
    <text evidence="4">The sequence shown here is derived from an EMBL/GenBank/DDBJ whole genome shotgun (WGS) entry which is preliminary data.</text>
</comment>
<name>A0AB35MHT9_9MICO</name>
<dbReference type="AlphaFoldDB" id="A0AB35MHT9"/>
<dbReference type="PROSITE" id="PS51186">
    <property type="entry name" value="GNAT"/>
    <property type="match status" value="1"/>
</dbReference>
<dbReference type="Proteomes" id="UP001172756">
    <property type="component" value="Unassembled WGS sequence"/>
</dbReference>
<dbReference type="PANTHER" id="PTHR43877">
    <property type="entry name" value="AMINOALKYLPHOSPHONATE N-ACETYLTRANSFERASE-RELATED-RELATED"/>
    <property type="match status" value="1"/>
</dbReference>
<dbReference type="InterPro" id="IPR000182">
    <property type="entry name" value="GNAT_dom"/>
</dbReference>
<organism evidence="4 5">
    <name type="scientific">Demequina lignilytica</name>
    <dbReference type="NCBI Taxonomy" id="3051663"/>
    <lineage>
        <taxon>Bacteria</taxon>
        <taxon>Bacillati</taxon>
        <taxon>Actinomycetota</taxon>
        <taxon>Actinomycetes</taxon>
        <taxon>Micrococcales</taxon>
        <taxon>Demequinaceae</taxon>
        <taxon>Demequina</taxon>
    </lineage>
</organism>
<evidence type="ECO:0000313" key="5">
    <source>
        <dbReference type="Proteomes" id="UP001172756"/>
    </source>
</evidence>
<dbReference type="RefSeq" id="WP_301160249.1">
    <property type="nucleotide sequence ID" value="NZ_JAUHQB010000004.1"/>
</dbReference>
<dbReference type="GO" id="GO:0016747">
    <property type="term" value="F:acyltransferase activity, transferring groups other than amino-acyl groups"/>
    <property type="evidence" value="ECO:0007669"/>
    <property type="project" value="InterPro"/>
</dbReference>
<dbReference type="CDD" id="cd04301">
    <property type="entry name" value="NAT_SF"/>
    <property type="match status" value="1"/>
</dbReference>
<dbReference type="SUPFAM" id="SSF55729">
    <property type="entry name" value="Acyl-CoA N-acyltransferases (Nat)"/>
    <property type="match status" value="1"/>
</dbReference>
<dbReference type="InterPro" id="IPR050832">
    <property type="entry name" value="Bact_Acetyltransf"/>
</dbReference>
<dbReference type="Pfam" id="PF00583">
    <property type="entry name" value="Acetyltransf_1"/>
    <property type="match status" value="1"/>
</dbReference>
<accession>A0AB35MHT9</accession>
<gene>
    <name evidence="4" type="ORF">QQ002_07460</name>
</gene>
<protein>
    <submittedName>
        <fullName evidence="4">GNAT family N-acetyltransferase</fullName>
    </submittedName>
</protein>
<sequence>MSAAGLDLILDAPAADLPAAVAVMHRAFAEYARTGTPSGAMLETAPSLLAEREDGVRVALARRDGTVVAMVKHQDAADGSRYFGRLAVDPGQRGRGVARALIEALRDDALRAGRSGLTCLVRADEHRAIAFYQALGMVVEGSGERVSRTGATIRVVEMADPRARTV</sequence>
<keyword evidence="1" id="KW-0808">Transferase</keyword>
<feature type="domain" description="N-acetyltransferase" evidence="3">
    <location>
        <begin position="7"/>
        <end position="163"/>
    </location>
</feature>
<evidence type="ECO:0000256" key="2">
    <source>
        <dbReference type="ARBA" id="ARBA00023315"/>
    </source>
</evidence>
<proteinExistence type="predicted"/>
<evidence type="ECO:0000256" key="1">
    <source>
        <dbReference type="ARBA" id="ARBA00022679"/>
    </source>
</evidence>
<dbReference type="EMBL" id="JAUHQB010000004">
    <property type="protein sequence ID" value="MDN4483371.1"/>
    <property type="molecule type" value="Genomic_DNA"/>
</dbReference>
<dbReference type="Gene3D" id="3.40.630.30">
    <property type="match status" value="1"/>
</dbReference>
<reference evidence="4 5" key="1">
    <citation type="submission" date="2023-06" db="EMBL/GenBank/DDBJ databases">
        <title>SYSU T0a273.</title>
        <authorList>
            <person name="Gao L."/>
            <person name="Fang B.-Z."/>
            <person name="Li W.-J."/>
        </authorList>
    </citation>
    <scope>NUCLEOTIDE SEQUENCE [LARGE SCALE GENOMIC DNA]</scope>
    <source>
        <strain evidence="4 5">SYSU T0a273</strain>
    </source>
</reference>
<evidence type="ECO:0000313" key="4">
    <source>
        <dbReference type="EMBL" id="MDN4483371.1"/>
    </source>
</evidence>
<evidence type="ECO:0000259" key="3">
    <source>
        <dbReference type="PROSITE" id="PS51186"/>
    </source>
</evidence>